<feature type="compositionally biased region" description="Polar residues" evidence="6">
    <location>
        <begin position="342"/>
        <end position="369"/>
    </location>
</feature>
<dbReference type="GeneID" id="81360490"/>
<evidence type="ECO:0000313" key="7">
    <source>
        <dbReference type="EMBL" id="KAJ5090336.1"/>
    </source>
</evidence>
<proteinExistence type="predicted"/>
<gene>
    <name evidence="7" type="ORF">N7532_009020</name>
</gene>
<sequence length="1010" mass="110741">MMMASGAPPTPLLKLQNAESVASQAACLRTLKHELIGHDQRKETYVIWGILPILAQILASNHPSKVTSADSSEAKPFQYEDSSEYDACMQAIIISGTVAHGGPNFLPPIFASDLVSNVLAVLVSPDCPQAFTVPILRLLNAIADRLPLQSQEQALRDTRFADLIFSDENASALRRLVAQEYVDRNTQICIELAAALIGKVCTEEAHKAKLAECGVLDALGIKLAAFVVAQGYVLPGAANLVQEPDALGAFPAAAPASASLTPILRAIATIVEQSKRRAQHLLSSPGIVTVFPSQLAGFTPADVRRGPWGSTYLSGSAVPRQPGANPLDALLPPIPHSHERSSPNSTNFPPLGTAGSQRRPSSSYPTPFSQDEEKNSTEEEENSLVPYLLVITREESGLARLASAHLLSILVRLGLTRKDRVPMFSNLLVPILIEMLDKDSEASAGRVRSDDVNNISLAITQQVKEEAPAVLANLVMDDQEMQKYAVNGGALKRLSQLLKETYNPVSENLHSMWYAGGDAPVRDPKSVTAECRLGPPGYSPLMCHIMRYRENILKGLAALVPFKDEYRKAVCENGAVPYIIDSLRPRPTDAPANAESLPKNLAADGNPTPTILAACGATRMLTRSVSVLRTSLVDAGVAEPLFVLLKHQDVEVKTAATAVICNLALDFSPMKEAIVSADVIPILCEHAHSDAVKLKIESLWALKHLVYNTANDIKITVVEKLGPRWMLQRIAPPDEGEPDNRLLDEEMEQDTSVAMGGANSAGEHVDILNPTEEWNHFFYSVSLELVSYKFDYNTDPGAKHKRFPPALRRRSRLISWGVIEQNDQAARDQDAVREQTFDLIRNMICGEGAAEMIDYLFRDIGQDALLDTINESLKVRVFERFPINPQNPVHTINARATAHTELITAVTAVIVHLAAGLPRHRQLVVWHKDIMRSVIALLSHSHQKVRLNGVWVVINLLYAEDQNDNEGCRARAARLKELRVLPQLEKLEKDKDLDVRERTKTALHWLNVLS</sequence>
<feature type="region of interest" description="Disordered" evidence="6">
    <location>
        <begin position="324"/>
        <end position="382"/>
    </location>
</feature>
<name>A0A9W9EYR9_9EURO</name>
<dbReference type="OrthoDB" id="5559898at2759"/>
<reference evidence="7" key="1">
    <citation type="submission" date="2022-11" db="EMBL/GenBank/DDBJ databases">
        <authorList>
            <person name="Petersen C."/>
        </authorList>
    </citation>
    <scope>NUCLEOTIDE SEQUENCE</scope>
    <source>
        <strain evidence="7">IBT 30761</strain>
    </source>
</reference>
<dbReference type="InterPro" id="IPR038739">
    <property type="entry name" value="ARMC8/Vid28"/>
</dbReference>
<comment type="subcellular location">
    <subcellularLocation>
        <location evidence="2">Cytoplasm</location>
    </subcellularLocation>
    <subcellularLocation>
        <location evidence="1">Nucleus</location>
    </subcellularLocation>
</comment>
<dbReference type="SUPFAM" id="SSF48371">
    <property type="entry name" value="ARM repeat"/>
    <property type="match status" value="2"/>
</dbReference>
<dbReference type="PANTHER" id="PTHR15651">
    <property type="entry name" value="ARMADILLO REPEAT-CONTAINING PROTEIN 8"/>
    <property type="match status" value="1"/>
</dbReference>
<reference evidence="7" key="2">
    <citation type="journal article" date="2023" name="IMA Fungus">
        <title>Comparative genomic study of the Penicillium genus elucidates a diverse pangenome and 15 lateral gene transfer events.</title>
        <authorList>
            <person name="Petersen C."/>
            <person name="Sorensen T."/>
            <person name="Nielsen M.R."/>
            <person name="Sondergaard T.E."/>
            <person name="Sorensen J.L."/>
            <person name="Fitzpatrick D.A."/>
            <person name="Frisvad J.C."/>
            <person name="Nielsen K.L."/>
        </authorList>
    </citation>
    <scope>NUCLEOTIDE SEQUENCE</scope>
    <source>
        <strain evidence="7">IBT 30761</strain>
    </source>
</reference>
<accession>A0A9W9EYR9</accession>
<keyword evidence="5" id="KW-0539">Nucleus</keyword>
<keyword evidence="3" id="KW-0963">Cytoplasm</keyword>
<comment type="caution">
    <text evidence="7">The sequence shown here is derived from an EMBL/GenBank/DDBJ whole genome shotgun (WGS) entry which is preliminary data.</text>
</comment>
<dbReference type="GO" id="GO:0005634">
    <property type="term" value="C:nucleus"/>
    <property type="evidence" value="ECO:0007669"/>
    <property type="project" value="UniProtKB-SubCell"/>
</dbReference>
<evidence type="ECO:0000256" key="6">
    <source>
        <dbReference type="SAM" id="MobiDB-lite"/>
    </source>
</evidence>
<dbReference type="GO" id="GO:0043161">
    <property type="term" value="P:proteasome-mediated ubiquitin-dependent protein catabolic process"/>
    <property type="evidence" value="ECO:0007669"/>
    <property type="project" value="TreeGrafter"/>
</dbReference>
<protein>
    <submittedName>
        <fullName evidence="7">Armadillo</fullName>
    </submittedName>
</protein>
<keyword evidence="8" id="KW-1185">Reference proteome</keyword>
<evidence type="ECO:0000256" key="1">
    <source>
        <dbReference type="ARBA" id="ARBA00004123"/>
    </source>
</evidence>
<evidence type="ECO:0000256" key="4">
    <source>
        <dbReference type="ARBA" id="ARBA00022737"/>
    </source>
</evidence>
<dbReference type="SMART" id="SM00185">
    <property type="entry name" value="ARM"/>
    <property type="match status" value="5"/>
</dbReference>
<evidence type="ECO:0000256" key="5">
    <source>
        <dbReference type="ARBA" id="ARBA00023242"/>
    </source>
</evidence>
<keyword evidence="4" id="KW-0677">Repeat</keyword>
<dbReference type="Gene3D" id="1.25.10.10">
    <property type="entry name" value="Leucine-rich Repeat Variant"/>
    <property type="match status" value="4"/>
</dbReference>
<dbReference type="RefSeq" id="XP_056472317.1">
    <property type="nucleotide sequence ID" value="XM_056621511.1"/>
</dbReference>
<dbReference type="Proteomes" id="UP001149074">
    <property type="component" value="Unassembled WGS sequence"/>
</dbReference>
<dbReference type="InterPro" id="IPR000225">
    <property type="entry name" value="Armadillo"/>
</dbReference>
<evidence type="ECO:0000256" key="3">
    <source>
        <dbReference type="ARBA" id="ARBA00022490"/>
    </source>
</evidence>
<dbReference type="GO" id="GO:0034657">
    <property type="term" value="C:GID complex"/>
    <property type="evidence" value="ECO:0007669"/>
    <property type="project" value="TreeGrafter"/>
</dbReference>
<dbReference type="Pfam" id="PF00514">
    <property type="entry name" value="Arm"/>
    <property type="match status" value="1"/>
</dbReference>
<dbReference type="PANTHER" id="PTHR15651:SF7">
    <property type="entry name" value="ARMADILLO REPEAT-CONTAINING PROTEIN 8"/>
    <property type="match status" value="1"/>
</dbReference>
<dbReference type="EMBL" id="JAPQKI010000009">
    <property type="protein sequence ID" value="KAJ5090336.1"/>
    <property type="molecule type" value="Genomic_DNA"/>
</dbReference>
<evidence type="ECO:0000313" key="8">
    <source>
        <dbReference type="Proteomes" id="UP001149074"/>
    </source>
</evidence>
<organism evidence="7 8">
    <name type="scientific">Penicillium argentinense</name>
    <dbReference type="NCBI Taxonomy" id="1131581"/>
    <lineage>
        <taxon>Eukaryota</taxon>
        <taxon>Fungi</taxon>
        <taxon>Dikarya</taxon>
        <taxon>Ascomycota</taxon>
        <taxon>Pezizomycotina</taxon>
        <taxon>Eurotiomycetes</taxon>
        <taxon>Eurotiomycetidae</taxon>
        <taxon>Eurotiales</taxon>
        <taxon>Aspergillaceae</taxon>
        <taxon>Penicillium</taxon>
    </lineage>
</organism>
<dbReference type="AlphaFoldDB" id="A0A9W9EYR9"/>
<evidence type="ECO:0000256" key="2">
    <source>
        <dbReference type="ARBA" id="ARBA00004496"/>
    </source>
</evidence>
<dbReference type="InterPro" id="IPR016024">
    <property type="entry name" value="ARM-type_fold"/>
</dbReference>
<dbReference type="GO" id="GO:0005737">
    <property type="term" value="C:cytoplasm"/>
    <property type="evidence" value="ECO:0007669"/>
    <property type="project" value="UniProtKB-SubCell"/>
</dbReference>
<dbReference type="InterPro" id="IPR011989">
    <property type="entry name" value="ARM-like"/>
</dbReference>